<dbReference type="InterPro" id="IPR050833">
    <property type="entry name" value="Poly_Biosynth_Transport"/>
</dbReference>
<feature type="transmembrane region" description="Helical" evidence="6">
    <location>
        <begin position="412"/>
        <end position="431"/>
    </location>
</feature>
<dbReference type="GO" id="GO:0005886">
    <property type="term" value="C:plasma membrane"/>
    <property type="evidence" value="ECO:0007669"/>
    <property type="project" value="UniProtKB-SubCell"/>
</dbReference>
<dbReference type="InterPro" id="IPR024923">
    <property type="entry name" value="PG_synth_SpoVB"/>
</dbReference>
<evidence type="ECO:0000256" key="3">
    <source>
        <dbReference type="ARBA" id="ARBA00022692"/>
    </source>
</evidence>
<evidence type="ECO:0000313" key="7">
    <source>
        <dbReference type="EMBL" id="MBC8543449.1"/>
    </source>
</evidence>
<feature type="transmembrane region" description="Helical" evidence="6">
    <location>
        <begin position="358"/>
        <end position="382"/>
    </location>
</feature>
<dbReference type="Pfam" id="PF01943">
    <property type="entry name" value="Polysacc_synt"/>
    <property type="match status" value="1"/>
</dbReference>
<feature type="transmembrane region" description="Helical" evidence="6">
    <location>
        <begin position="188"/>
        <end position="206"/>
    </location>
</feature>
<feature type="transmembrane region" description="Helical" evidence="6">
    <location>
        <begin position="226"/>
        <end position="245"/>
    </location>
</feature>
<dbReference type="AlphaFoldDB" id="A0A926DU69"/>
<accession>A0A926DU69</accession>
<keyword evidence="8" id="KW-1185">Reference proteome</keyword>
<organism evidence="7 8">
    <name type="scientific">Bianquea renquensis</name>
    <dbReference type="NCBI Taxonomy" id="2763661"/>
    <lineage>
        <taxon>Bacteria</taxon>
        <taxon>Bacillati</taxon>
        <taxon>Bacillota</taxon>
        <taxon>Clostridia</taxon>
        <taxon>Eubacteriales</taxon>
        <taxon>Bianqueaceae</taxon>
        <taxon>Bianquea</taxon>
    </lineage>
</organism>
<name>A0A926DU69_9FIRM</name>
<gene>
    <name evidence="7" type="ORF">H8730_07820</name>
</gene>
<dbReference type="RefSeq" id="WP_177714126.1">
    <property type="nucleotide sequence ID" value="NZ_JACRSQ010000009.1"/>
</dbReference>
<sequence>MRKNSFLTGTLILVAAGLISRLLGFLYRIYISNIMGSEGMGLFQLISPVYFLAYTFCASGIYLAISKLVAAEKANRNDRNMSRILLVGCSMAAISSLLFVGLLITQADFIAVHFLHDNRTASSIRIVSLALPFCVTSSCIKAYFYGIQKMTVPAIDQVLEQVSRMLVIFFIAPLMVPKGLEAMCKMAVIGTVAGDTVSCLYASCAYSWERKKNRASAMEGQRKATLALITSLLAMAIPLTANRAISQVLSSFENIMIPSALKRYGLDASQSLSLFGEFSGMAMPIITFPSLLTSALSMNLLPMVAQAQAVSNNHRIQSAISKSLRFTFLIAFLFTALFATLGRPLGLFLYHQPTVGNLLFILSFLCPFLYLQSTLGGLLNGLGLHNYSFLHNLISDALRILILLYFVPQYGFNAFIAGMFLSSILASILNLRKLLSTANMRLSFNQIFFKPLLAAAASILVSVFLGSHLIYPHFSLPVSILLLGLVCSLLYFLGVLGTSALSKNDMQEIKKMIH</sequence>
<keyword evidence="4 6" id="KW-1133">Transmembrane helix</keyword>
<keyword evidence="5 6" id="KW-0472">Membrane</keyword>
<feature type="transmembrane region" description="Helical" evidence="6">
    <location>
        <begin position="452"/>
        <end position="474"/>
    </location>
</feature>
<comment type="subcellular location">
    <subcellularLocation>
        <location evidence="1">Cell membrane</location>
        <topology evidence="1">Multi-pass membrane protein</topology>
    </subcellularLocation>
</comment>
<reference evidence="7" key="1">
    <citation type="submission" date="2020-08" db="EMBL/GenBank/DDBJ databases">
        <title>Genome public.</title>
        <authorList>
            <person name="Liu C."/>
            <person name="Sun Q."/>
        </authorList>
    </citation>
    <scope>NUCLEOTIDE SEQUENCE</scope>
    <source>
        <strain evidence="7">NSJ-32</strain>
    </source>
</reference>
<keyword evidence="3 6" id="KW-0812">Transmembrane</keyword>
<dbReference type="PIRSF" id="PIRSF038958">
    <property type="entry name" value="PG_synth_SpoVB"/>
    <property type="match status" value="1"/>
</dbReference>
<dbReference type="PANTHER" id="PTHR30250">
    <property type="entry name" value="PST FAMILY PREDICTED COLANIC ACID TRANSPORTER"/>
    <property type="match status" value="1"/>
</dbReference>
<dbReference type="PANTHER" id="PTHR30250:SF21">
    <property type="entry name" value="LIPID II FLIPPASE MURJ"/>
    <property type="match status" value="1"/>
</dbReference>
<dbReference type="CDD" id="cd13124">
    <property type="entry name" value="MATE_SpoVB_like"/>
    <property type="match status" value="1"/>
</dbReference>
<feature type="transmembrane region" description="Helical" evidence="6">
    <location>
        <begin position="389"/>
        <end position="406"/>
    </location>
</feature>
<feature type="transmembrane region" description="Helical" evidence="6">
    <location>
        <begin position="42"/>
        <end position="64"/>
    </location>
</feature>
<feature type="transmembrane region" description="Helical" evidence="6">
    <location>
        <begin position="480"/>
        <end position="502"/>
    </location>
</feature>
<keyword evidence="2" id="KW-1003">Cell membrane</keyword>
<protein>
    <submittedName>
        <fullName evidence="7">Polysaccharide biosynthesis protein</fullName>
    </submittedName>
</protein>
<proteinExistence type="predicted"/>
<feature type="transmembrane region" description="Helical" evidence="6">
    <location>
        <begin position="326"/>
        <end position="346"/>
    </location>
</feature>
<feature type="transmembrane region" description="Helical" evidence="6">
    <location>
        <begin position="84"/>
        <end position="104"/>
    </location>
</feature>
<comment type="caution">
    <text evidence="7">The sequence shown here is derived from an EMBL/GenBank/DDBJ whole genome shotgun (WGS) entry which is preliminary data.</text>
</comment>
<feature type="transmembrane region" description="Helical" evidence="6">
    <location>
        <begin position="7"/>
        <end position="30"/>
    </location>
</feature>
<evidence type="ECO:0000313" key="8">
    <source>
        <dbReference type="Proteomes" id="UP000657006"/>
    </source>
</evidence>
<evidence type="ECO:0000256" key="2">
    <source>
        <dbReference type="ARBA" id="ARBA00022475"/>
    </source>
</evidence>
<evidence type="ECO:0000256" key="4">
    <source>
        <dbReference type="ARBA" id="ARBA00022989"/>
    </source>
</evidence>
<feature type="transmembrane region" description="Helical" evidence="6">
    <location>
        <begin position="281"/>
        <end position="305"/>
    </location>
</feature>
<feature type="transmembrane region" description="Helical" evidence="6">
    <location>
        <begin position="158"/>
        <end position="176"/>
    </location>
</feature>
<evidence type="ECO:0000256" key="1">
    <source>
        <dbReference type="ARBA" id="ARBA00004651"/>
    </source>
</evidence>
<evidence type="ECO:0000256" key="6">
    <source>
        <dbReference type="SAM" id="Phobius"/>
    </source>
</evidence>
<feature type="transmembrane region" description="Helical" evidence="6">
    <location>
        <begin position="124"/>
        <end position="146"/>
    </location>
</feature>
<dbReference type="EMBL" id="JACRSQ010000009">
    <property type="protein sequence ID" value="MBC8543449.1"/>
    <property type="molecule type" value="Genomic_DNA"/>
</dbReference>
<evidence type="ECO:0000256" key="5">
    <source>
        <dbReference type="ARBA" id="ARBA00023136"/>
    </source>
</evidence>
<dbReference type="Proteomes" id="UP000657006">
    <property type="component" value="Unassembled WGS sequence"/>
</dbReference>
<dbReference type="InterPro" id="IPR002797">
    <property type="entry name" value="Polysacc_synth"/>
</dbReference>